<evidence type="ECO:0000313" key="2">
    <source>
        <dbReference type="EMBL" id="KNE96253.1"/>
    </source>
</evidence>
<evidence type="ECO:0008006" key="4">
    <source>
        <dbReference type="Google" id="ProtNLM"/>
    </source>
</evidence>
<evidence type="ECO:0000256" key="1">
    <source>
        <dbReference type="SAM" id="MobiDB-lite"/>
    </source>
</evidence>
<dbReference type="PANTHER" id="PTHR33246">
    <property type="entry name" value="CCHC-TYPE DOMAIN-CONTAINING PROTEIN"/>
    <property type="match status" value="1"/>
</dbReference>
<accession>A0A0L0VAF1</accession>
<keyword evidence="3" id="KW-1185">Reference proteome</keyword>
<name>A0A0L0VAF1_9BASI</name>
<feature type="region of interest" description="Disordered" evidence="1">
    <location>
        <begin position="269"/>
        <end position="293"/>
    </location>
</feature>
<gene>
    <name evidence="2" type="ORF">PSTG_10515</name>
</gene>
<evidence type="ECO:0000313" key="3">
    <source>
        <dbReference type="Proteomes" id="UP000054564"/>
    </source>
</evidence>
<dbReference type="EMBL" id="AJIL01000085">
    <property type="protein sequence ID" value="KNE96253.1"/>
    <property type="molecule type" value="Genomic_DNA"/>
</dbReference>
<feature type="region of interest" description="Disordered" evidence="1">
    <location>
        <begin position="1"/>
        <end position="24"/>
    </location>
</feature>
<dbReference type="Proteomes" id="UP000054564">
    <property type="component" value="Unassembled WGS sequence"/>
</dbReference>
<comment type="caution">
    <text evidence="2">The sequence shown here is derived from an EMBL/GenBank/DDBJ whole genome shotgun (WGS) entry which is preliminary data.</text>
</comment>
<reference evidence="3" key="1">
    <citation type="submission" date="2014-03" db="EMBL/GenBank/DDBJ databases">
        <title>The Genome Sequence of Puccinia striiformis f. sp. tritici PST-78.</title>
        <authorList>
            <consortium name="The Broad Institute Genome Sequencing Platform"/>
            <person name="Cuomo C."/>
            <person name="Hulbert S."/>
            <person name="Chen X."/>
            <person name="Walker B."/>
            <person name="Young S.K."/>
            <person name="Zeng Q."/>
            <person name="Gargeya S."/>
            <person name="Fitzgerald M."/>
            <person name="Haas B."/>
            <person name="Abouelleil A."/>
            <person name="Alvarado L."/>
            <person name="Arachchi H.M."/>
            <person name="Berlin A.M."/>
            <person name="Chapman S.B."/>
            <person name="Goldberg J."/>
            <person name="Griggs A."/>
            <person name="Gujja S."/>
            <person name="Hansen M."/>
            <person name="Howarth C."/>
            <person name="Imamovic A."/>
            <person name="Larimer J."/>
            <person name="McCowan C."/>
            <person name="Montmayeur A."/>
            <person name="Murphy C."/>
            <person name="Neiman D."/>
            <person name="Pearson M."/>
            <person name="Priest M."/>
            <person name="Roberts A."/>
            <person name="Saif S."/>
            <person name="Shea T."/>
            <person name="Sisk P."/>
            <person name="Sykes S."/>
            <person name="Wortman J."/>
            <person name="Nusbaum C."/>
            <person name="Birren B."/>
        </authorList>
    </citation>
    <scope>NUCLEOTIDE SEQUENCE [LARGE SCALE GENOMIC DNA]</scope>
    <source>
        <strain evidence="3">race PST-78</strain>
    </source>
</reference>
<proteinExistence type="predicted"/>
<dbReference type="PANTHER" id="PTHR33246:SF51">
    <property type="entry name" value="MYB_SANT-LIKE DOMAIN-CONTAINING PROTEIN"/>
    <property type="match status" value="1"/>
</dbReference>
<dbReference type="AlphaFoldDB" id="A0A0L0VAF1"/>
<dbReference type="OrthoDB" id="2506010at2759"/>
<protein>
    <recommendedName>
        <fullName evidence="4">CCHC-type domain-containing protein</fullName>
    </recommendedName>
</protein>
<dbReference type="STRING" id="1165861.A0A0L0VAF1"/>
<organism evidence="2 3">
    <name type="scientific">Puccinia striiformis f. sp. tritici PST-78</name>
    <dbReference type="NCBI Taxonomy" id="1165861"/>
    <lineage>
        <taxon>Eukaryota</taxon>
        <taxon>Fungi</taxon>
        <taxon>Dikarya</taxon>
        <taxon>Basidiomycota</taxon>
        <taxon>Pucciniomycotina</taxon>
        <taxon>Pucciniomycetes</taxon>
        <taxon>Pucciniales</taxon>
        <taxon>Pucciniaceae</taxon>
        <taxon>Puccinia</taxon>
    </lineage>
</organism>
<sequence length="443" mass="50708">MEEDGLPTNQQQAPQRKDIPRPAPVYHFQDPTYEDIPRIIKEPGLAHDGTHFMKFLNRFELAASIFRATDKDKAMQISRFVPKEELKSELKRMDGYKTHDWEKLRKAMVENWGELGNTVLYMPKDLIELAESWTKKGGLKNYRDYKAYLGKFTSILTYLVKNKQVSQKKEASLLFLSAFSVELRKNIKRALVNKGQLPKAPNGSNKLPLWQHVVEAASTEIVVEEDEFYAISGFVNNRMIEETPMGDQALKKQVADLTQELSSLKQKLVNKPSAYSNHKSTQQEDFSRGNNPPSGPLYTGTSCYYCKRETHATYQCPEAMKDEEQGLVRREGKDWYLPNGQHIPWKPSQPIRTVVAQASSDPKMQEAAQQLVQSRKSSNSDSFTQVPQILKNSAQTVDWEPPQLGADNFLRNQAITRAEAQKGRRVRIQELVNKDMDINLDKE</sequence>